<evidence type="ECO:0000256" key="1">
    <source>
        <dbReference type="ARBA" id="ARBA00008007"/>
    </source>
</evidence>
<dbReference type="eggNOG" id="COG1040">
    <property type="taxonomic scope" value="Bacteria"/>
</dbReference>
<name>U5VUN6_9ACTN</name>
<keyword evidence="4" id="KW-1185">Reference proteome</keyword>
<dbReference type="Proteomes" id="UP000017746">
    <property type="component" value="Chromosome"/>
</dbReference>
<dbReference type="STRING" id="1246995.AFR_05780"/>
<dbReference type="InterPro" id="IPR029057">
    <property type="entry name" value="PRTase-like"/>
</dbReference>
<dbReference type="InterPro" id="IPR000836">
    <property type="entry name" value="PRTase_dom"/>
</dbReference>
<evidence type="ECO:0000313" key="4">
    <source>
        <dbReference type="Proteomes" id="UP000017746"/>
    </source>
</evidence>
<dbReference type="EMBL" id="CP006272">
    <property type="protein sequence ID" value="AGZ39445.1"/>
    <property type="molecule type" value="Genomic_DNA"/>
</dbReference>
<dbReference type="PATRIC" id="fig|1246995.3.peg.1173"/>
<dbReference type="CDD" id="cd06223">
    <property type="entry name" value="PRTases_typeI"/>
    <property type="match status" value="1"/>
</dbReference>
<dbReference type="AlphaFoldDB" id="U5VUN6"/>
<dbReference type="HOGENOM" id="CLU_054549_3_0_11"/>
<dbReference type="PANTHER" id="PTHR47505">
    <property type="entry name" value="DNA UTILIZATION PROTEIN YHGH"/>
    <property type="match status" value="1"/>
</dbReference>
<reference evidence="3 4" key="1">
    <citation type="journal article" date="2014" name="J. Biotechnol.">
        <title>Complete genome sequence of the actinobacterium Actinoplanes friuliensis HAG 010964, producer of the lipopeptide antibiotic friulimycin.</title>
        <authorList>
            <person name="Ruckert C."/>
            <person name="Szczepanowski R."/>
            <person name="Albersmeier A."/>
            <person name="Goesmann A."/>
            <person name="Fischer N."/>
            <person name="Steinkamper A."/>
            <person name="Puhler A."/>
            <person name="Biener R."/>
            <person name="Schwartz D."/>
            <person name="Kalinowski J."/>
        </authorList>
    </citation>
    <scope>NUCLEOTIDE SEQUENCE [LARGE SCALE GENOMIC DNA]</scope>
    <source>
        <strain evidence="3 4">DSM 7358</strain>
    </source>
</reference>
<sequence length="274" mass="28185">MAAARLSGLGADLADLVLPSACAGCDADRVPLRFGVCARCASALEALTPYSTAPVPPPAGMPPCTAVGPYAGALRGVLLAYKEKGRHRLAGPLGALLAVAVARVATPGRPVTLIPVPSTASAVRERHGDHMVRLATHAVRRLRTAGWNAELSQPLRALPRPDSASLDVAGRAAAAESSLRIKDARIRISRRRPTMRGTLIVVDDIVTTGATLAAVTGRLREADMQVTAAAVLAATKLRGGRVPAGVRAAAAAPPGPKVSRSVPRTRGDWRASAG</sequence>
<organism evidence="3 4">
    <name type="scientific">Actinoplanes friuliensis DSM 7358</name>
    <dbReference type="NCBI Taxonomy" id="1246995"/>
    <lineage>
        <taxon>Bacteria</taxon>
        <taxon>Bacillati</taxon>
        <taxon>Actinomycetota</taxon>
        <taxon>Actinomycetes</taxon>
        <taxon>Micromonosporales</taxon>
        <taxon>Micromonosporaceae</taxon>
        <taxon>Actinoplanes</taxon>
    </lineage>
</organism>
<evidence type="ECO:0000256" key="2">
    <source>
        <dbReference type="SAM" id="MobiDB-lite"/>
    </source>
</evidence>
<dbReference type="PANTHER" id="PTHR47505:SF1">
    <property type="entry name" value="DNA UTILIZATION PROTEIN YHGH"/>
    <property type="match status" value="1"/>
</dbReference>
<dbReference type="Gene3D" id="3.40.50.2020">
    <property type="match status" value="1"/>
</dbReference>
<protein>
    <submittedName>
        <fullName evidence="3">Uncharacterized protein</fullName>
    </submittedName>
</protein>
<evidence type="ECO:0000313" key="3">
    <source>
        <dbReference type="EMBL" id="AGZ39445.1"/>
    </source>
</evidence>
<comment type="similarity">
    <text evidence="1">Belongs to the ComF/GntX family.</text>
</comment>
<proteinExistence type="inferred from homology"/>
<gene>
    <name evidence="3" type="ORF">AFR_05780</name>
</gene>
<dbReference type="InterPro" id="IPR051910">
    <property type="entry name" value="ComF/GntX_DNA_util-trans"/>
</dbReference>
<feature type="compositionally biased region" description="Basic and acidic residues" evidence="2">
    <location>
        <begin position="265"/>
        <end position="274"/>
    </location>
</feature>
<dbReference type="RefSeq" id="WP_023358976.1">
    <property type="nucleotide sequence ID" value="NC_022657.1"/>
</dbReference>
<accession>U5VUN6</accession>
<feature type="region of interest" description="Disordered" evidence="2">
    <location>
        <begin position="248"/>
        <end position="274"/>
    </location>
</feature>
<dbReference type="KEGG" id="afs:AFR_05780"/>
<dbReference type="SUPFAM" id="SSF53271">
    <property type="entry name" value="PRTase-like"/>
    <property type="match status" value="1"/>
</dbReference>